<keyword evidence="3" id="KW-1185">Reference proteome</keyword>
<dbReference type="InterPro" id="IPR041049">
    <property type="entry name" value="DUF5615"/>
</dbReference>
<reference evidence="2 3" key="1">
    <citation type="submission" date="2018-03" db="EMBL/GenBank/DDBJ databases">
        <title>Complete genome sequence of Thauera aromatica, a model organism for studying aromatic compound degradation under denitrifying conditions.</title>
        <authorList>
            <person name="Lo H.-Y."/>
            <person name="Goris T."/>
            <person name="Boll M."/>
            <person name="Mueller J.A."/>
        </authorList>
    </citation>
    <scope>NUCLEOTIDE SEQUENCE [LARGE SCALE GENOMIC DNA]</scope>
    <source>
        <strain evidence="2 3">K172</strain>
    </source>
</reference>
<organism evidence="2 3">
    <name type="scientific">Thauera aromatica K172</name>
    <dbReference type="NCBI Taxonomy" id="44139"/>
    <lineage>
        <taxon>Bacteria</taxon>
        <taxon>Pseudomonadati</taxon>
        <taxon>Pseudomonadota</taxon>
        <taxon>Betaproteobacteria</taxon>
        <taxon>Rhodocyclales</taxon>
        <taxon>Zoogloeaceae</taxon>
        <taxon>Thauera</taxon>
    </lineage>
</organism>
<evidence type="ECO:0000313" key="3">
    <source>
        <dbReference type="Proteomes" id="UP000241885"/>
    </source>
</evidence>
<protein>
    <recommendedName>
        <fullName evidence="1">DUF5615 domain-containing protein</fullName>
    </recommendedName>
</protein>
<dbReference type="Pfam" id="PF18480">
    <property type="entry name" value="DUF5615"/>
    <property type="match status" value="1"/>
</dbReference>
<gene>
    <name evidence="2" type="ORF">Tharo_2023</name>
</gene>
<dbReference type="OrthoDB" id="334367at2"/>
<proteinExistence type="predicted"/>
<accession>A0A2R4BNK2</accession>
<dbReference type="AlphaFoldDB" id="A0A2R4BNK2"/>
<dbReference type="Proteomes" id="UP000241885">
    <property type="component" value="Chromosome"/>
</dbReference>
<dbReference type="EMBL" id="CP028339">
    <property type="protein sequence ID" value="AVR88927.1"/>
    <property type="molecule type" value="Genomic_DNA"/>
</dbReference>
<sequence>MIFWLDAQLPPGLAPWLTETFGVEACSMRYLGLHSAEDAEIFDRARASDDVVLISKDSDFIELITQRGTPPRMLWVTCGNLTNRRLREVFERLFTDAVALLRAGESIVELGDA</sequence>
<name>A0A2R4BNK2_THAAR</name>
<evidence type="ECO:0000259" key="1">
    <source>
        <dbReference type="Pfam" id="PF18480"/>
    </source>
</evidence>
<feature type="domain" description="DUF5615" evidence="1">
    <location>
        <begin position="1"/>
        <end position="108"/>
    </location>
</feature>
<dbReference type="KEGG" id="tak:Tharo_2023"/>
<dbReference type="RefSeq" id="WP_107221088.1">
    <property type="nucleotide sequence ID" value="NZ_CP028339.1"/>
</dbReference>
<evidence type="ECO:0000313" key="2">
    <source>
        <dbReference type="EMBL" id="AVR88927.1"/>
    </source>
</evidence>